<accession>A0A1A8VK59</accession>
<dbReference type="Proteomes" id="UP000078546">
    <property type="component" value="Unassembled WGS sequence"/>
</dbReference>
<proteinExistence type="predicted"/>
<protein>
    <submittedName>
        <fullName evidence="2">Uncharacterized protein</fullName>
    </submittedName>
</protein>
<feature type="non-terminal residue" evidence="2">
    <location>
        <position position="1"/>
    </location>
</feature>
<sequence>SKTFIFDHLLNYFFKNVNKIIFKYVKEAPNLGAPNLGASNGAASNGTASNGTASNRGESNGGESNGGESNRETANQQGYPRWWSCPHFHSAENVRDKKVKDVIDNVVKKCKQNICLLKVKNMEQLFFPSFETNSSEKKRMNNLRNVVRHIRINEKIELIEKQLQVYIKKNVYFYNTFFNIIIPIVNRTTNIFENLETLFTLYINYKIKKNKKLFYFYNPWIYSYDSFLSFTHLEIMKLSDDSQTVLDCNQMEEENGKSKKVKVAKAEKIVGMSLQGSNTTLHSYYPQNSTTYVQFITHFKKLDKRFLEYDIFNDIKKSYDIQSVNQILSFLKCKSNLTIRQKKQININYNKLKNYYSHILNLCYDESYVKINTRALKCLFLGQISSYMCHPGV</sequence>
<evidence type="ECO:0000256" key="1">
    <source>
        <dbReference type="SAM" id="MobiDB-lite"/>
    </source>
</evidence>
<feature type="region of interest" description="Disordered" evidence="1">
    <location>
        <begin position="39"/>
        <end position="75"/>
    </location>
</feature>
<feature type="compositionally biased region" description="Low complexity" evidence="1">
    <location>
        <begin position="39"/>
        <end position="58"/>
    </location>
</feature>
<dbReference type="EMBL" id="FLQV01000077">
    <property type="protein sequence ID" value="SBS80924.1"/>
    <property type="molecule type" value="Genomic_DNA"/>
</dbReference>
<evidence type="ECO:0000313" key="2">
    <source>
        <dbReference type="EMBL" id="SBS80924.1"/>
    </source>
</evidence>
<name>A0A1A8VK59_PLAOA</name>
<reference evidence="3" key="1">
    <citation type="submission" date="2016-05" db="EMBL/GenBank/DDBJ databases">
        <authorList>
            <person name="Naeem Raeece"/>
        </authorList>
    </citation>
    <scope>NUCLEOTIDE SEQUENCE [LARGE SCALE GENOMIC DNA]</scope>
</reference>
<evidence type="ECO:0000313" key="3">
    <source>
        <dbReference type="Proteomes" id="UP000078546"/>
    </source>
</evidence>
<organism evidence="2 3">
    <name type="scientific">Plasmodium ovale curtisi</name>
    <dbReference type="NCBI Taxonomy" id="864141"/>
    <lineage>
        <taxon>Eukaryota</taxon>
        <taxon>Sar</taxon>
        <taxon>Alveolata</taxon>
        <taxon>Apicomplexa</taxon>
        <taxon>Aconoidasida</taxon>
        <taxon>Haemosporida</taxon>
        <taxon>Plasmodiidae</taxon>
        <taxon>Plasmodium</taxon>
        <taxon>Plasmodium (Plasmodium)</taxon>
    </lineage>
</organism>
<gene>
    <name evidence="2" type="ORF">POVCU1_003700</name>
</gene>
<dbReference type="AlphaFoldDB" id="A0A1A8VK59"/>